<dbReference type="Proteomes" id="UP000201465">
    <property type="component" value="Segment"/>
</dbReference>
<sequence length="177" mass="19976">MLRVGIDLDGVVFDFDGRMLQEFSKRGICFSSTQEMQETIPKDNNLILLHREIRAERGFFRNLDLLPGALEHVIQLKQNYDIYFVSTLEISNPSCCEDKLHNIVSAFAPVLGKDGAKSLLQKTILTHDKTLVRVDVLIDDKAVISGCLEPSFAHIHFTSWSEKVLEAVARGTNPRFS</sequence>
<dbReference type="KEGG" id="vg:30523602"/>
<feature type="active site" description="Proton donor" evidence="1">
    <location>
        <position position="9"/>
    </location>
</feature>
<dbReference type="GeneID" id="30523602"/>
<dbReference type="GO" id="GO:0009223">
    <property type="term" value="P:pyrimidine deoxyribonucleotide catabolic process"/>
    <property type="evidence" value="ECO:0007669"/>
    <property type="project" value="TreeGrafter"/>
</dbReference>
<proteinExistence type="predicted"/>
<protein>
    <submittedName>
        <fullName evidence="2">5'(3')-deoxyribonucleotidase</fullName>
    </submittedName>
</protein>
<dbReference type="PANTHER" id="PTHR16504:SF4">
    <property type="entry name" value="5'(3')-DEOXYRIBONUCLEOTIDASE"/>
    <property type="match status" value="1"/>
</dbReference>
<gene>
    <name evidence="2" type="ORF">BQ3484_90</name>
</gene>
<dbReference type="InterPro" id="IPR023214">
    <property type="entry name" value="HAD_sf"/>
</dbReference>
<evidence type="ECO:0000313" key="2">
    <source>
        <dbReference type="EMBL" id="SHO33158.1"/>
    </source>
</evidence>
<dbReference type="PANTHER" id="PTHR16504">
    <property type="entry name" value="5'(3')-DEOXYRIBONUCLEOTIDASE"/>
    <property type="match status" value="1"/>
</dbReference>
<feature type="active site" description="Nucleophile" evidence="1">
    <location>
        <position position="7"/>
    </location>
</feature>
<dbReference type="EMBL" id="LT671577">
    <property type="protein sequence ID" value="SHO33158.1"/>
    <property type="molecule type" value="Genomic_DNA"/>
</dbReference>
<dbReference type="SUPFAM" id="SSF56784">
    <property type="entry name" value="HAD-like"/>
    <property type="match status" value="1"/>
</dbReference>
<dbReference type="OrthoDB" id="20259at10239"/>
<dbReference type="RefSeq" id="YP_009329030.1">
    <property type="nucleotide sequence ID" value="NC_032108.1"/>
</dbReference>
<keyword evidence="3" id="KW-1185">Reference proteome</keyword>
<organism evidence="2 3">
    <name type="scientific">Cedratvirus A11</name>
    <dbReference type="NCBI Taxonomy" id="1903266"/>
    <lineage>
        <taxon>Viruses</taxon>
        <taxon>Pithoviruses</taxon>
        <taxon>Orthocedratvirinae</taxon>
        <taxon>Alphacedratvirus</taxon>
        <taxon>Alphacedratvirus aljazairmassiliense</taxon>
    </lineage>
</organism>
<accession>A0A1M7XUG1</accession>
<dbReference type="InterPro" id="IPR010708">
    <property type="entry name" value="5'(3')-deoxyribonucleotidase"/>
</dbReference>
<dbReference type="Gene3D" id="3.40.50.1000">
    <property type="entry name" value="HAD superfamily/HAD-like"/>
    <property type="match status" value="1"/>
</dbReference>
<dbReference type="Gene3D" id="1.10.40.40">
    <property type="entry name" value="Deoxyribonucleotidase, domain 2"/>
    <property type="match status" value="1"/>
</dbReference>
<evidence type="ECO:0000313" key="3">
    <source>
        <dbReference type="Proteomes" id="UP000201465"/>
    </source>
</evidence>
<dbReference type="InterPro" id="IPR036412">
    <property type="entry name" value="HAD-like_sf"/>
</dbReference>
<evidence type="ECO:0000256" key="1">
    <source>
        <dbReference type="PIRSR" id="PIRSR610708-1"/>
    </source>
</evidence>
<reference evidence="2 3" key="1">
    <citation type="submission" date="2016-11" db="EMBL/GenBank/DDBJ databases">
        <authorList>
            <consortium name="Urmite Genomes"/>
        </authorList>
    </citation>
    <scope>NUCLEOTIDE SEQUENCE [LARGE SCALE GENOMIC DNA]</scope>
    <source>
        <strain evidence="2 3">A11</strain>
    </source>
</reference>
<dbReference type="Pfam" id="PF06941">
    <property type="entry name" value="NT5C"/>
    <property type="match status" value="1"/>
</dbReference>
<name>A0A1M7XUG1_9VIRU</name>
<dbReference type="GO" id="GO:0008253">
    <property type="term" value="F:5'-nucleotidase activity"/>
    <property type="evidence" value="ECO:0007669"/>
    <property type="project" value="InterPro"/>
</dbReference>